<sequence>MPAKKYVAWAAAAVAVAYLVQRPEGAARSVARAAEGLTSAADSVATFLNALG</sequence>
<proteinExistence type="predicted"/>
<evidence type="ECO:0000313" key="2">
    <source>
        <dbReference type="Proteomes" id="UP001595872"/>
    </source>
</evidence>
<evidence type="ECO:0008006" key="3">
    <source>
        <dbReference type="Google" id="ProtNLM"/>
    </source>
</evidence>
<name>A0ABV9U022_9ACTN</name>
<dbReference type="RefSeq" id="WP_378255846.1">
    <property type="nucleotide sequence ID" value="NZ_JBHSIT010000004.1"/>
</dbReference>
<accession>A0ABV9U022</accession>
<dbReference type="EMBL" id="JBHSIT010000004">
    <property type="protein sequence ID" value="MFC4908843.1"/>
    <property type="molecule type" value="Genomic_DNA"/>
</dbReference>
<gene>
    <name evidence="1" type="ORF">ACFPCY_16065</name>
</gene>
<dbReference type="Proteomes" id="UP001595872">
    <property type="component" value="Unassembled WGS sequence"/>
</dbReference>
<protein>
    <recommendedName>
        <fullName evidence="3">Secreted protein</fullName>
    </recommendedName>
</protein>
<organism evidence="1 2">
    <name type="scientific">Actinomadura gamaensis</name>
    <dbReference type="NCBI Taxonomy" id="1763541"/>
    <lineage>
        <taxon>Bacteria</taxon>
        <taxon>Bacillati</taxon>
        <taxon>Actinomycetota</taxon>
        <taxon>Actinomycetes</taxon>
        <taxon>Streptosporangiales</taxon>
        <taxon>Thermomonosporaceae</taxon>
        <taxon>Actinomadura</taxon>
    </lineage>
</organism>
<comment type="caution">
    <text evidence="1">The sequence shown here is derived from an EMBL/GenBank/DDBJ whole genome shotgun (WGS) entry which is preliminary data.</text>
</comment>
<reference evidence="2" key="1">
    <citation type="journal article" date="2019" name="Int. J. Syst. Evol. Microbiol.">
        <title>The Global Catalogue of Microorganisms (GCM) 10K type strain sequencing project: providing services to taxonomists for standard genome sequencing and annotation.</title>
        <authorList>
            <consortium name="The Broad Institute Genomics Platform"/>
            <consortium name="The Broad Institute Genome Sequencing Center for Infectious Disease"/>
            <person name="Wu L."/>
            <person name="Ma J."/>
        </authorList>
    </citation>
    <scope>NUCLEOTIDE SEQUENCE [LARGE SCALE GENOMIC DNA]</scope>
    <source>
        <strain evidence="2">KLKA75</strain>
    </source>
</reference>
<evidence type="ECO:0000313" key="1">
    <source>
        <dbReference type="EMBL" id="MFC4908843.1"/>
    </source>
</evidence>
<keyword evidence="2" id="KW-1185">Reference proteome</keyword>